<evidence type="ECO:0000313" key="3">
    <source>
        <dbReference type="Proteomes" id="UP000028500"/>
    </source>
</evidence>
<dbReference type="EMBL" id="CBSY010000255">
    <property type="protein sequence ID" value="CDH21715.1"/>
    <property type="molecule type" value="Genomic_DNA"/>
</dbReference>
<protein>
    <submittedName>
        <fullName evidence="2">Uncharacterized protein</fullName>
    </submittedName>
</protein>
<sequence>MVRYTNHIRYLRILFFNRNHFNFLRCYCRMPFFISLDLTWPLLLLYLLLPSFYLSRISRYIRTTESLQIIEKQPIASLINQFVGDNVSEI</sequence>
<gene>
    <name evidence="2" type="ORF">XBKQ1_640003</name>
</gene>
<evidence type="ECO:0000256" key="1">
    <source>
        <dbReference type="SAM" id="Phobius"/>
    </source>
</evidence>
<keyword evidence="1" id="KW-0812">Transmembrane</keyword>
<dbReference type="Proteomes" id="UP000028500">
    <property type="component" value="Unassembled WGS sequence"/>
</dbReference>
<name>A0A077PB85_XENBV</name>
<accession>A0A077PB85</accession>
<evidence type="ECO:0000313" key="2">
    <source>
        <dbReference type="EMBL" id="CDH21715.1"/>
    </source>
</evidence>
<organism evidence="2 3">
    <name type="scientific">Xenorhabdus bovienii str. kraussei Quebec</name>
    <dbReference type="NCBI Taxonomy" id="1398203"/>
    <lineage>
        <taxon>Bacteria</taxon>
        <taxon>Pseudomonadati</taxon>
        <taxon>Pseudomonadota</taxon>
        <taxon>Gammaproteobacteria</taxon>
        <taxon>Enterobacterales</taxon>
        <taxon>Morganellaceae</taxon>
        <taxon>Xenorhabdus</taxon>
    </lineage>
</organism>
<keyword evidence="1" id="KW-0472">Membrane</keyword>
<keyword evidence="1" id="KW-1133">Transmembrane helix</keyword>
<dbReference type="AlphaFoldDB" id="A0A077PB85"/>
<reference evidence="2" key="1">
    <citation type="submission" date="2013-07" db="EMBL/GenBank/DDBJ databases">
        <title>Sub-species coevolution in mutualistic symbiosis.</title>
        <authorList>
            <person name="Murfin K."/>
            <person name="Klassen J."/>
            <person name="Lee M."/>
            <person name="Forst S."/>
            <person name="Stock P."/>
            <person name="Goodrich-Blair H."/>
        </authorList>
    </citation>
    <scope>NUCLEOTIDE SEQUENCE [LARGE SCALE GENOMIC DNA]</scope>
    <source>
        <strain evidence="2">Kraussei Quebec</strain>
    </source>
</reference>
<keyword evidence="3" id="KW-1185">Reference proteome</keyword>
<feature type="transmembrane region" description="Helical" evidence="1">
    <location>
        <begin position="32"/>
        <end position="54"/>
    </location>
</feature>
<dbReference type="HOGENOM" id="CLU_2440089_0_0_6"/>
<proteinExistence type="predicted"/>
<comment type="caution">
    <text evidence="2">The sequence shown here is derived from an EMBL/GenBank/DDBJ whole genome shotgun (WGS) entry which is preliminary data.</text>
</comment>